<name>A0AAI9XUF6_9PEZI</name>
<comment type="caution">
    <text evidence="2">The sequence shown here is derived from an EMBL/GenBank/DDBJ whole genome shotgun (WGS) entry which is preliminary data.</text>
</comment>
<dbReference type="EMBL" id="MPDP01000273">
    <property type="protein sequence ID" value="KAK1460556.1"/>
    <property type="molecule type" value="Genomic_DNA"/>
</dbReference>
<keyword evidence="1" id="KW-1133">Transmembrane helix</keyword>
<dbReference type="Proteomes" id="UP001239213">
    <property type="component" value="Unassembled WGS sequence"/>
</dbReference>
<keyword evidence="1" id="KW-0472">Membrane</keyword>
<evidence type="ECO:0000256" key="1">
    <source>
        <dbReference type="SAM" id="Phobius"/>
    </source>
</evidence>
<feature type="transmembrane region" description="Helical" evidence="1">
    <location>
        <begin position="57"/>
        <end position="76"/>
    </location>
</feature>
<feature type="transmembrane region" description="Helical" evidence="1">
    <location>
        <begin position="27"/>
        <end position="45"/>
    </location>
</feature>
<protein>
    <submittedName>
        <fullName evidence="2">Uncharacterized protein</fullName>
    </submittedName>
</protein>
<organism evidence="2 3">
    <name type="scientific">Colletotrichum cuscutae</name>
    <dbReference type="NCBI Taxonomy" id="1209917"/>
    <lineage>
        <taxon>Eukaryota</taxon>
        <taxon>Fungi</taxon>
        <taxon>Dikarya</taxon>
        <taxon>Ascomycota</taxon>
        <taxon>Pezizomycotina</taxon>
        <taxon>Sordariomycetes</taxon>
        <taxon>Hypocreomycetidae</taxon>
        <taxon>Glomerellales</taxon>
        <taxon>Glomerellaceae</taxon>
        <taxon>Colletotrichum</taxon>
        <taxon>Colletotrichum acutatum species complex</taxon>
    </lineage>
</organism>
<accession>A0AAI9XUF6</accession>
<keyword evidence="3" id="KW-1185">Reference proteome</keyword>
<proteinExistence type="predicted"/>
<reference evidence="2" key="1">
    <citation type="submission" date="2016-11" db="EMBL/GenBank/DDBJ databases">
        <title>The genome sequence of Colletotrichum cuscutae.</title>
        <authorList>
            <person name="Baroncelli R."/>
        </authorList>
    </citation>
    <scope>NUCLEOTIDE SEQUENCE</scope>
    <source>
        <strain evidence="2">IMI 304802</strain>
    </source>
</reference>
<keyword evidence="1" id="KW-0812">Transmembrane</keyword>
<evidence type="ECO:0000313" key="2">
    <source>
        <dbReference type="EMBL" id="KAK1460556.1"/>
    </source>
</evidence>
<evidence type="ECO:0000313" key="3">
    <source>
        <dbReference type="Proteomes" id="UP001239213"/>
    </source>
</evidence>
<sequence length="94" mass="11050">SKSKFTIYGNIIYYLLIKNKRVTKSILILKVYSIVNDINLTYAILITLRRITNRLSLLPILTVIYTNSYLLYKYLVKLGIIKKKRIIINIITLK</sequence>
<dbReference type="AlphaFoldDB" id="A0AAI9XUF6"/>
<feature type="non-terminal residue" evidence="2">
    <location>
        <position position="1"/>
    </location>
</feature>
<gene>
    <name evidence="2" type="ORF">CCUS01_08903</name>
</gene>